<accession>A0A0E9UA86</accession>
<evidence type="ECO:0000313" key="2">
    <source>
        <dbReference type="EMBL" id="JAH62731.1"/>
    </source>
</evidence>
<name>A0A0E9UA86_ANGAN</name>
<dbReference type="AlphaFoldDB" id="A0A0E9UA86"/>
<reference evidence="2" key="2">
    <citation type="journal article" date="2015" name="Fish Shellfish Immunol.">
        <title>Early steps in the European eel (Anguilla anguilla)-Vibrio vulnificus interaction in the gills: Role of the RtxA13 toxin.</title>
        <authorList>
            <person name="Callol A."/>
            <person name="Pajuelo D."/>
            <person name="Ebbesson L."/>
            <person name="Teles M."/>
            <person name="MacKenzie S."/>
            <person name="Amaro C."/>
        </authorList>
    </citation>
    <scope>NUCLEOTIDE SEQUENCE</scope>
</reference>
<keyword evidence="1" id="KW-0732">Signal</keyword>
<reference evidence="2" key="1">
    <citation type="submission" date="2014-11" db="EMBL/GenBank/DDBJ databases">
        <authorList>
            <person name="Amaro Gonzalez C."/>
        </authorList>
    </citation>
    <scope>NUCLEOTIDE SEQUENCE</scope>
</reference>
<sequence>MFVYITILICLFHVWYDKKKAARKLCLNVKCLTVASRELPTMTLAIKVKP</sequence>
<protein>
    <submittedName>
        <fullName evidence="2">Uncharacterized protein</fullName>
    </submittedName>
</protein>
<organism evidence="2">
    <name type="scientific">Anguilla anguilla</name>
    <name type="common">European freshwater eel</name>
    <name type="synonym">Muraena anguilla</name>
    <dbReference type="NCBI Taxonomy" id="7936"/>
    <lineage>
        <taxon>Eukaryota</taxon>
        <taxon>Metazoa</taxon>
        <taxon>Chordata</taxon>
        <taxon>Craniata</taxon>
        <taxon>Vertebrata</taxon>
        <taxon>Euteleostomi</taxon>
        <taxon>Actinopterygii</taxon>
        <taxon>Neopterygii</taxon>
        <taxon>Teleostei</taxon>
        <taxon>Anguilliformes</taxon>
        <taxon>Anguillidae</taxon>
        <taxon>Anguilla</taxon>
    </lineage>
</organism>
<feature type="chain" id="PRO_5002433788" evidence="1">
    <location>
        <begin position="22"/>
        <end position="50"/>
    </location>
</feature>
<proteinExistence type="predicted"/>
<feature type="signal peptide" evidence="1">
    <location>
        <begin position="1"/>
        <end position="21"/>
    </location>
</feature>
<evidence type="ECO:0000256" key="1">
    <source>
        <dbReference type="SAM" id="SignalP"/>
    </source>
</evidence>
<dbReference type="EMBL" id="GBXM01045846">
    <property type="protein sequence ID" value="JAH62731.1"/>
    <property type="molecule type" value="Transcribed_RNA"/>
</dbReference>